<accession>A0A367EZI3</accession>
<evidence type="ECO:0000313" key="1">
    <source>
        <dbReference type="EMBL" id="RCG22797.1"/>
    </source>
</evidence>
<dbReference type="RefSeq" id="WP_114033156.1">
    <property type="nucleotide sequence ID" value="NZ_QOIL01000027.1"/>
</dbReference>
<proteinExistence type="predicted"/>
<gene>
    <name evidence="1" type="ORF">DQ384_34935</name>
</gene>
<reference evidence="1 2" key="1">
    <citation type="submission" date="2018-06" db="EMBL/GenBank/DDBJ databases">
        <title>Sphaerisporangium craniellae sp. nov., isolated from a marine sponge in the South China Sea.</title>
        <authorList>
            <person name="Li L."/>
        </authorList>
    </citation>
    <scope>NUCLEOTIDE SEQUENCE [LARGE SCALE GENOMIC DNA]</scope>
    <source>
        <strain evidence="1 2">CCTCC AA 208026</strain>
    </source>
</reference>
<keyword evidence="2" id="KW-1185">Reference proteome</keyword>
<organism evidence="1 2">
    <name type="scientific">Sphaerisporangium album</name>
    <dbReference type="NCBI Taxonomy" id="509200"/>
    <lineage>
        <taxon>Bacteria</taxon>
        <taxon>Bacillati</taxon>
        <taxon>Actinomycetota</taxon>
        <taxon>Actinomycetes</taxon>
        <taxon>Streptosporangiales</taxon>
        <taxon>Streptosporangiaceae</taxon>
        <taxon>Sphaerisporangium</taxon>
    </lineage>
</organism>
<name>A0A367EZI3_9ACTN</name>
<comment type="caution">
    <text evidence="1">The sequence shown here is derived from an EMBL/GenBank/DDBJ whole genome shotgun (WGS) entry which is preliminary data.</text>
</comment>
<dbReference type="InterPro" id="IPR045592">
    <property type="entry name" value="DUF6461"/>
</dbReference>
<dbReference type="EMBL" id="QOIL01000027">
    <property type="protein sequence ID" value="RCG22797.1"/>
    <property type="molecule type" value="Genomic_DNA"/>
</dbReference>
<dbReference type="AlphaFoldDB" id="A0A367EZI3"/>
<evidence type="ECO:0000313" key="2">
    <source>
        <dbReference type="Proteomes" id="UP000253094"/>
    </source>
</evidence>
<dbReference type="Proteomes" id="UP000253094">
    <property type="component" value="Unassembled WGS sequence"/>
</dbReference>
<dbReference type="OrthoDB" id="4460129at2"/>
<sequence length="221" mass="23424">MADATAADYAWFEEKYGDSLWASGFCLTFVRDLSPEEAFRRVGVAGRPADDPGKTSDARPIAAYAAIGGAVLLEDEGRAGTLTEVTRRLSAGTVTAAVCHDAEDGPQFLFAADGHLVTGFEPGAPDGRWGASPDRLLPQMRALDLPTDHDDAGEPAEGVADHHADHHAHHYADDMAPDTDEDTAADALLAAMALAERVTGVRLTWRHLARPALVGSAAHLY</sequence>
<dbReference type="Pfam" id="PF20062">
    <property type="entry name" value="DUF6461"/>
    <property type="match status" value="1"/>
</dbReference>
<protein>
    <submittedName>
        <fullName evidence="1">Uncharacterized protein</fullName>
    </submittedName>
</protein>